<dbReference type="SUPFAM" id="SSF53474">
    <property type="entry name" value="alpha/beta-Hydrolases"/>
    <property type="match status" value="1"/>
</dbReference>
<feature type="domain" description="DUF676" evidence="2">
    <location>
        <begin position="536"/>
        <end position="697"/>
    </location>
</feature>
<name>A0A8J5Z6J9_9ROSI</name>
<proteinExistence type="inferred from homology"/>
<evidence type="ECO:0000313" key="3">
    <source>
        <dbReference type="EMBL" id="KAG8491922.1"/>
    </source>
</evidence>
<accession>A0A8J5Z6J9</accession>
<protein>
    <recommendedName>
        <fullName evidence="2">DUF676 domain-containing protein</fullName>
    </recommendedName>
</protein>
<dbReference type="PANTHER" id="PTHR12482:SF5">
    <property type="entry name" value="DUF676 DOMAIN-CONTAINING PROTEIN"/>
    <property type="match status" value="1"/>
</dbReference>
<dbReference type="InterPro" id="IPR044294">
    <property type="entry name" value="Lipase-like"/>
</dbReference>
<dbReference type="Proteomes" id="UP000701853">
    <property type="component" value="Chromosome 6"/>
</dbReference>
<evidence type="ECO:0000259" key="2">
    <source>
        <dbReference type="Pfam" id="PF05057"/>
    </source>
</evidence>
<dbReference type="EMBL" id="JAHUZN010000006">
    <property type="protein sequence ID" value="KAG8491922.1"/>
    <property type="molecule type" value="Genomic_DNA"/>
</dbReference>
<keyword evidence="4" id="KW-1185">Reference proteome</keyword>
<dbReference type="InterPro" id="IPR022122">
    <property type="entry name" value="DUF3657"/>
</dbReference>
<evidence type="ECO:0000313" key="4">
    <source>
        <dbReference type="Proteomes" id="UP000701853"/>
    </source>
</evidence>
<dbReference type="Pfam" id="PF05057">
    <property type="entry name" value="DUF676"/>
    <property type="match status" value="1"/>
</dbReference>
<dbReference type="Gene3D" id="3.40.50.1820">
    <property type="entry name" value="alpha/beta hydrolase"/>
    <property type="match status" value="1"/>
</dbReference>
<reference evidence="3 4" key="1">
    <citation type="journal article" date="2021" name="bioRxiv">
        <title>The Gossypium anomalum genome as a resource for cotton improvement and evolutionary analysis of hybrid incompatibility.</title>
        <authorList>
            <person name="Grover C.E."/>
            <person name="Yuan D."/>
            <person name="Arick M.A."/>
            <person name="Miller E.R."/>
            <person name="Hu G."/>
            <person name="Peterson D.G."/>
            <person name="Wendel J.F."/>
            <person name="Udall J.A."/>
        </authorList>
    </citation>
    <scope>NUCLEOTIDE SEQUENCE [LARGE SCALE GENOMIC DNA]</scope>
    <source>
        <strain evidence="3">JFW-Udall</strain>
        <tissue evidence="3">Leaf</tissue>
    </source>
</reference>
<comment type="similarity">
    <text evidence="1">Belongs to the FAM135 family.</text>
</comment>
<dbReference type="InterPro" id="IPR007751">
    <property type="entry name" value="DUF676_lipase-like"/>
</dbReference>
<gene>
    <name evidence="3" type="ORF">CXB51_015272</name>
</gene>
<sequence>MLRRLGWLIGLNNRSVQAKKLPDAKPHPAEVQPVVMLDSVQEIAIYIHRFHNLDLFQQGWYQLKLTVRWDNDEYAPVGTPARVVQYEAPSLVSDEVFGVWRIDDTDNSFATQPFRIKYARQDVYLSIMVAFDLPIPENEGPPSSAVILKFELLYAPVLVNGSDFQASPDYCPAAIHEFRIPPKALLGLHSYCPVYFDAFHAVLVDVSVHTTLLKAGSRKVHTKVPSIAYSTTNDVSGESIDGSTQFDYAVDQALDQVASTDLKQVMLVKALLNARDTLLAELQKLSDAINHAVDLTEFTSKMNDMKLFDSFLQEPVAADAEDSAQGKPQNGLERVHGRLEFQSDRLLHNLSKDDVLKIFNLSGDQVFYLWNTFLNFHRDSKTQILDFLRDEWAKDRRAEWSIWMVYSKVDMPHRYINGSFDESSHQIVHKRGSSLWKLTDDPAQMAAMRAELHRRSIAQMRMNNRSIQDMQIFGDPSGIPIVIIEHVMNETQRTSSDNLYMRNLDIIDSITASTVPSSEAVKNLSSASAAQSGRDLKIVIFVHGFQASFFSPTLVSWGHHLDLRLVRNQWLLIDPKIEFLMSEVNEEKTSGDFREMGLRLAHEVISFVKKKMDKASRSGHLRDIKLSFVGHSIGNVIIRTALAESAMEPYLRFLHTFVSLSGPHLGYLYSSNSLFNSGLWLLKKLKGTQCIHQLTFADDPDIPKNSGKFQAYNPPFFAPGIPPQPLLIFFFFFSNLLGSSGCLIESCRAASMDNSKKGKAFLEMLNNCLDQIRAPTAENRVFVRCDINFNTSSHGRNLNTLIGRAAHIEFLESDIFARFIMWSFPDLFQ</sequence>
<dbReference type="InterPro" id="IPR029058">
    <property type="entry name" value="AB_hydrolase_fold"/>
</dbReference>
<dbReference type="AlphaFoldDB" id="A0A8J5Z6J9"/>
<dbReference type="PANTHER" id="PTHR12482">
    <property type="entry name" value="LIPASE ROG1-RELATED-RELATED"/>
    <property type="match status" value="1"/>
</dbReference>
<dbReference type="Pfam" id="PF12394">
    <property type="entry name" value="DUF3657"/>
    <property type="match status" value="1"/>
</dbReference>
<comment type="caution">
    <text evidence="3">The sequence shown here is derived from an EMBL/GenBank/DDBJ whole genome shotgun (WGS) entry which is preliminary data.</text>
</comment>
<dbReference type="OrthoDB" id="273452at2759"/>
<organism evidence="3 4">
    <name type="scientific">Gossypium anomalum</name>
    <dbReference type="NCBI Taxonomy" id="47600"/>
    <lineage>
        <taxon>Eukaryota</taxon>
        <taxon>Viridiplantae</taxon>
        <taxon>Streptophyta</taxon>
        <taxon>Embryophyta</taxon>
        <taxon>Tracheophyta</taxon>
        <taxon>Spermatophyta</taxon>
        <taxon>Magnoliopsida</taxon>
        <taxon>eudicotyledons</taxon>
        <taxon>Gunneridae</taxon>
        <taxon>Pentapetalae</taxon>
        <taxon>rosids</taxon>
        <taxon>malvids</taxon>
        <taxon>Malvales</taxon>
        <taxon>Malvaceae</taxon>
        <taxon>Malvoideae</taxon>
        <taxon>Gossypium</taxon>
    </lineage>
</organism>
<evidence type="ECO:0000256" key="1">
    <source>
        <dbReference type="ARBA" id="ARBA00007949"/>
    </source>
</evidence>